<reference evidence="3" key="2">
    <citation type="submission" date="2017-02" db="UniProtKB">
        <authorList>
            <consortium name="WormBaseParasite"/>
        </authorList>
    </citation>
    <scope>IDENTIFICATION</scope>
</reference>
<evidence type="ECO:0000313" key="2">
    <source>
        <dbReference type="Proteomes" id="UP000035642"/>
    </source>
</evidence>
<dbReference type="WBParaSite" id="ACAC_0000776001-mRNA-1">
    <property type="protein sequence ID" value="ACAC_0000776001-mRNA-1"/>
    <property type="gene ID" value="ACAC_0000776001"/>
</dbReference>
<proteinExistence type="predicted"/>
<evidence type="ECO:0000313" key="3">
    <source>
        <dbReference type="WBParaSite" id="ACAC_0000776001-mRNA-1"/>
    </source>
</evidence>
<sequence>MQVMYIMTRRNTRKRHVTNLSDENGQEWTQEQEAVANPWADPDDAVVSPVYDGTPDRWLKPSSHID</sequence>
<feature type="region of interest" description="Disordered" evidence="1">
    <location>
        <begin position="21"/>
        <end position="44"/>
    </location>
</feature>
<dbReference type="Proteomes" id="UP000035642">
    <property type="component" value="Unassembled WGS sequence"/>
</dbReference>
<accession>A0A0K0DBG2</accession>
<feature type="compositionally biased region" description="Polar residues" evidence="1">
    <location>
        <begin position="21"/>
        <end position="32"/>
    </location>
</feature>
<dbReference type="AlphaFoldDB" id="A0A0K0DBG2"/>
<evidence type="ECO:0000256" key="1">
    <source>
        <dbReference type="SAM" id="MobiDB-lite"/>
    </source>
</evidence>
<protein>
    <submittedName>
        <fullName evidence="3">WW domain-containing protein</fullName>
    </submittedName>
</protein>
<keyword evidence="2" id="KW-1185">Reference proteome</keyword>
<organism evidence="2 3">
    <name type="scientific">Angiostrongylus cantonensis</name>
    <name type="common">Rat lungworm</name>
    <dbReference type="NCBI Taxonomy" id="6313"/>
    <lineage>
        <taxon>Eukaryota</taxon>
        <taxon>Metazoa</taxon>
        <taxon>Ecdysozoa</taxon>
        <taxon>Nematoda</taxon>
        <taxon>Chromadorea</taxon>
        <taxon>Rhabditida</taxon>
        <taxon>Rhabditina</taxon>
        <taxon>Rhabditomorpha</taxon>
        <taxon>Strongyloidea</taxon>
        <taxon>Metastrongylidae</taxon>
        <taxon>Angiostrongylus</taxon>
    </lineage>
</organism>
<reference evidence="2" key="1">
    <citation type="submission" date="2012-09" db="EMBL/GenBank/DDBJ databases">
        <authorList>
            <person name="Martin A.A."/>
        </authorList>
    </citation>
    <scope>NUCLEOTIDE SEQUENCE</scope>
</reference>
<name>A0A0K0DBG2_ANGCA</name>